<proteinExistence type="inferred from homology"/>
<feature type="domain" description="Amidohydrolase-related" evidence="5">
    <location>
        <begin position="50"/>
        <end position="435"/>
    </location>
</feature>
<dbReference type="SUPFAM" id="SSF51338">
    <property type="entry name" value="Composite domain of metallo-dependent hydrolases"/>
    <property type="match status" value="1"/>
</dbReference>
<keyword evidence="7" id="KW-1185">Reference proteome</keyword>
<evidence type="ECO:0000259" key="5">
    <source>
        <dbReference type="Pfam" id="PF01979"/>
    </source>
</evidence>
<dbReference type="RefSeq" id="WP_390404054.1">
    <property type="nucleotide sequence ID" value="NZ_BAABYW010000001.1"/>
</dbReference>
<dbReference type="Pfam" id="PF01979">
    <property type="entry name" value="Amidohydro_1"/>
    <property type="match status" value="1"/>
</dbReference>
<dbReference type="InterPro" id="IPR011778">
    <property type="entry name" value="Hydantoinase/dihydroPyrase"/>
</dbReference>
<dbReference type="Gene3D" id="3.20.20.140">
    <property type="entry name" value="Metal-dependent hydrolases"/>
    <property type="match status" value="1"/>
</dbReference>
<evidence type="ECO:0000256" key="1">
    <source>
        <dbReference type="ARBA" id="ARBA00001947"/>
    </source>
</evidence>
<dbReference type="InterPro" id="IPR011059">
    <property type="entry name" value="Metal-dep_hydrolase_composite"/>
</dbReference>
<dbReference type="SUPFAM" id="SSF51556">
    <property type="entry name" value="Metallo-dependent hydrolases"/>
    <property type="match status" value="1"/>
</dbReference>
<accession>A0ABQ0B6X0</accession>
<dbReference type="PANTHER" id="PTHR11647:SF1">
    <property type="entry name" value="COLLAPSIN RESPONSE MEDIATOR PROTEIN"/>
    <property type="match status" value="1"/>
</dbReference>
<evidence type="ECO:0000256" key="4">
    <source>
        <dbReference type="ARBA" id="ARBA00022801"/>
    </source>
</evidence>
<dbReference type="CDD" id="cd01314">
    <property type="entry name" value="D-HYD"/>
    <property type="match status" value="1"/>
</dbReference>
<name>A0ABQ0B6X0_9FIRM</name>
<dbReference type="NCBIfam" id="TIGR02033">
    <property type="entry name" value="D-hydantoinase"/>
    <property type="match status" value="1"/>
</dbReference>
<dbReference type="PANTHER" id="PTHR11647">
    <property type="entry name" value="HYDRANTOINASE/DIHYDROPYRIMIDINASE FAMILY MEMBER"/>
    <property type="match status" value="1"/>
</dbReference>
<protein>
    <submittedName>
        <fullName evidence="6">Dihydropyrimidinase</fullName>
    </submittedName>
</protein>
<reference evidence="6 7" key="1">
    <citation type="submission" date="2024-04" db="EMBL/GenBank/DDBJ databases">
        <title>Defined microbial consortia suppress multidrug-resistant proinflammatory Enterobacteriaceae via ecological control.</title>
        <authorList>
            <person name="Furuichi M."/>
            <person name="Kawaguchi T."/>
            <person name="Pust M."/>
            <person name="Yasuma K."/>
            <person name="Plichta D."/>
            <person name="Hasegawa N."/>
            <person name="Ohya T."/>
            <person name="Bhattarai S."/>
            <person name="Sasajima S."/>
            <person name="Aoto Y."/>
            <person name="Tuganbaev T."/>
            <person name="Yaginuma M."/>
            <person name="Ueda M."/>
            <person name="Okahashi N."/>
            <person name="Amafuji K."/>
            <person name="Kiridooshi Y."/>
            <person name="Sugita K."/>
            <person name="Strazar M."/>
            <person name="Skelly A."/>
            <person name="Suda W."/>
            <person name="Hattori M."/>
            <person name="Nakamoto N."/>
            <person name="Caballero S."/>
            <person name="Norman J."/>
            <person name="Olle B."/>
            <person name="Tanoue T."/>
            <person name="Arita M."/>
            <person name="Bucci V."/>
            <person name="Atarashi K."/>
            <person name="Xavier R."/>
            <person name="Honda K."/>
        </authorList>
    </citation>
    <scope>NUCLEOTIDE SEQUENCE [LARGE SCALE GENOMIC DNA]</scope>
    <source>
        <strain evidence="7">k04-0078-D8-1</strain>
    </source>
</reference>
<evidence type="ECO:0000256" key="3">
    <source>
        <dbReference type="ARBA" id="ARBA00022723"/>
    </source>
</evidence>
<keyword evidence="3" id="KW-0479">Metal-binding</keyword>
<keyword evidence="4" id="KW-0378">Hydrolase</keyword>
<organism evidence="6 7">
    <name type="scientific">Blautia hominis</name>
    <dbReference type="NCBI Taxonomy" id="2025493"/>
    <lineage>
        <taxon>Bacteria</taxon>
        <taxon>Bacillati</taxon>
        <taxon>Bacillota</taxon>
        <taxon>Clostridia</taxon>
        <taxon>Lachnospirales</taxon>
        <taxon>Lachnospiraceae</taxon>
        <taxon>Blautia</taxon>
    </lineage>
</organism>
<dbReference type="InterPro" id="IPR050378">
    <property type="entry name" value="Metallo-dep_Hydrolases_sf"/>
</dbReference>
<evidence type="ECO:0000256" key="2">
    <source>
        <dbReference type="ARBA" id="ARBA00008829"/>
    </source>
</evidence>
<sequence>MKLLLQNGTVVNGQESGKKDILVDGETICRVEENISPEEADEILDLEGKLVFPGFIDAHTHFDLEVSGTVTADDFASGTLAAIAGGTTTIVDFATQNKGETLGEALANWHRKADGKASCDYGFHMAISDWNEETFAQIEDMIAAGVTTFKLYMTYPAMKLNDGEIYEVLKRLKDMGGIAGVHCENADVIDALIREAKAQGRLDADTHPKVRPAQLEAEAVHRLLVTAQTAGTPIIVVHLTCKEAGREIEEARARGQEVYAETCPQYLLMDDSLYEQGGAEAAKYVISPPLRKKEDQECLWKALKEERIQTVSTDHCSFTTKQKAMGKEDFTKIPNGMPGVETRGTLLYTYGVREGRISLEQMCRFLSENPAKLYGMYPEKGCIAPGSTADLVVMDPEKEAVITASTQHYAMDYAPFEGTKIKGCIDKVYLHGTLVVDKGAVQIEKAGRYVPRKKYVAIHSPAKVQFGER</sequence>
<dbReference type="Proteomes" id="UP001600943">
    <property type="component" value="Unassembled WGS sequence"/>
</dbReference>
<dbReference type="InterPro" id="IPR006680">
    <property type="entry name" value="Amidohydro-rel"/>
</dbReference>
<evidence type="ECO:0000313" key="6">
    <source>
        <dbReference type="EMBL" id="GAA6407153.1"/>
    </source>
</evidence>
<gene>
    <name evidence="6" type="primary">hydA</name>
    <name evidence="6" type="ORF">K040078D81_12700</name>
</gene>
<dbReference type="Gene3D" id="2.30.40.10">
    <property type="entry name" value="Urease, subunit C, domain 1"/>
    <property type="match status" value="1"/>
</dbReference>
<comment type="caution">
    <text evidence="6">The sequence shown here is derived from an EMBL/GenBank/DDBJ whole genome shotgun (WGS) entry which is preliminary data.</text>
</comment>
<comment type="similarity">
    <text evidence="2">Belongs to the metallo-dependent hydrolases superfamily. Hydantoinase/dihydropyrimidinase family.</text>
</comment>
<comment type="cofactor">
    <cofactor evidence="1">
        <name>Zn(2+)</name>
        <dbReference type="ChEBI" id="CHEBI:29105"/>
    </cofactor>
</comment>
<evidence type="ECO:0000313" key="7">
    <source>
        <dbReference type="Proteomes" id="UP001600943"/>
    </source>
</evidence>
<dbReference type="InterPro" id="IPR032466">
    <property type="entry name" value="Metal_Hydrolase"/>
</dbReference>
<dbReference type="EMBL" id="BAABYW010000001">
    <property type="protein sequence ID" value="GAA6407153.1"/>
    <property type="molecule type" value="Genomic_DNA"/>
</dbReference>